<gene>
    <name evidence="2" type="ORF">BRPE64_BCDS01320</name>
</gene>
<reference evidence="2 3" key="2">
    <citation type="journal article" date="2018" name="Int. J. Syst. Evol. Microbiol.">
        <title>Burkholderia insecticola sp. nov., a gut symbiotic bacterium of the bean bug Riptortus pedestris.</title>
        <authorList>
            <person name="Takeshita K."/>
            <person name="Tamaki H."/>
            <person name="Ohbayashi T."/>
            <person name="Meng X.-Y."/>
            <person name="Sone T."/>
            <person name="Mitani Y."/>
            <person name="Peeters C."/>
            <person name="Kikuchi Y."/>
            <person name="Vandamme P."/>
        </authorList>
    </citation>
    <scope>NUCLEOTIDE SEQUENCE [LARGE SCALE GENOMIC DNA]</scope>
    <source>
        <strain evidence="2">RPE64</strain>
    </source>
</reference>
<name>R4WJW3_9BURK</name>
<dbReference type="AlphaFoldDB" id="R4WJW3"/>
<dbReference type="STRING" id="758793.BRPE64_BCDS01320"/>
<keyword evidence="3" id="KW-1185">Reference proteome</keyword>
<evidence type="ECO:0000313" key="3">
    <source>
        <dbReference type="Proteomes" id="UP000013966"/>
    </source>
</evidence>
<feature type="transmembrane region" description="Helical" evidence="1">
    <location>
        <begin position="17"/>
        <end position="36"/>
    </location>
</feature>
<keyword evidence="1" id="KW-0472">Membrane</keyword>
<evidence type="ECO:0000256" key="1">
    <source>
        <dbReference type="SAM" id="Phobius"/>
    </source>
</evidence>
<organism evidence="2 3">
    <name type="scientific">Caballeronia insecticola</name>
    <dbReference type="NCBI Taxonomy" id="758793"/>
    <lineage>
        <taxon>Bacteria</taxon>
        <taxon>Pseudomonadati</taxon>
        <taxon>Pseudomonadota</taxon>
        <taxon>Betaproteobacteria</taxon>
        <taxon>Burkholderiales</taxon>
        <taxon>Burkholderiaceae</taxon>
        <taxon>Caballeronia</taxon>
    </lineage>
</organism>
<reference evidence="2 3" key="1">
    <citation type="journal article" date="2013" name="Genome Announc.">
        <title>Complete Genome Sequence of Burkholderia sp. Strain RPE64, Bacterial Symbiont of the Bean Bug Riptortus pedestris.</title>
        <authorList>
            <person name="Shibata T.F."/>
            <person name="Maeda T."/>
            <person name="Nikoh N."/>
            <person name="Yamaguchi K."/>
            <person name="Oshima K."/>
            <person name="Hattori M."/>
            <person name="Nishiyama T."/>
            <person name="Hasebe M."/>
            <person name="Fukatsu T."/>
            <person name="Kikuchi Y."/>
            <person name="Shigenobu S."/>
        </authorList>
    </citation>
    <scope>NUCLEOTIDE SEQUENCE [LARGE SCALE GENOMIC DNA]</scope>
</reference>
<dbReference type="KEGG" id="buo:BRPE64_BCDS01320"/>
<sequence length="37" mass="4282">MGESCMVVLWSKVYADLLFFAFAWVVSFVESCVRVVY</sequence>
<dbReference type="Proteomes" id="UP000013966">
    <property type="component" value="Chromosome 2"/>
</dbReference>
<keyword evidence="1" id="KW-0812">Transmembrane</keyword>
<protein>
    <submittedName>
        <fullName evidence="2">Uncharacterized protein</fullName>
    </submittedName>
</protein>
<dbReference type="HOGENOM" id="CLU_3341224_0_0_4"/>
<keyword evidence="1" id="KW-1133">Transmembrane helix</keyword>
<accession>R4WJW3</accession>
<dbReference type="EMBL" id="AP013059">
    <property type="protein sequence ID" value="BAN24793.1"/>
    <property type="molecule type" value="Genomic_DNA"/>
</dbReference>
<evidence type="ECO:0000313" key="2">
    <source>
        <dbReference type="EMBL" id="BAN24793.1"/>
    </source>
</evidence>
<proteinExistence type="predicted"/>